<dbReference type="Gene3D" id="2.60.120.10">
    <property type="entry name" value="Jelly Rolls"/>
    <property type="match status" value="1"/>
</dbReference>
<proteinExistence type="predicted"/>
<dbReference type="PANTHER" id="PTHR24567">
    <property type="entry name" value="CRP FAMILY TRANSCRIPTIONAL REGULATORY PROTEIN"/>
    <property type="match status" value="1"/>
</dbReference>
<dbReference type="PROSITE" id="PS51063">
    <property type="entry name" value="HTH_CRP_2"/>
    <property type="match status" value="1"/>
</dbReference>
<dbReference type="InterPro" id="IPR012318">
    <property type="entry name" value="HTH_CRP"/>
</dbReference>
<dbReference type="EMBL" id="JAKZMM010000011">
    <property type="protein sequence ID" value="MCJ2380205.1"/>
    <property type="molecule type" value="Genomic_DNA"/>
</dbReference>
<feature type="domain" description="HTH crp-type" evidence="5">
    <location>
        <begin position="153"/>
        <end position="225"/>
    </location>
</feature>
<keyword evidence="1" id="KW-0805">Transcription regulation</keyword>
<dbReference type="InterPro" id="IPR036390">
    <property type="entry name" value="WH_DNA-bd_sf"/>
</dbReference>
<dbReference type="Pfam" id="PF13545">
    <property type="entry name" value="HTH_Crp_2"/>
    <property type="match status" value="1"/>
</dbReference>
<dbReference type="SUPFAM" id="SSF46785">
    <property type="entry name" value="Winged helix' DNA-binding domain"/>
    <property type="match status" value="1"/>
</dbReference>
<dbReference type="Pfam" id="PF00027">
    <property type="entry name" value="cNMP_binding"/>
    <property type="match status" value="1"/>
</dbReference>
<dbReference type="Proteomes" id="UP001165444">
    <property type="component" value="Unassembled WGS sequence"/>
</dbReference>
<sequence>MVKQQHKEDFDFSSSLTEVWRVLTDKEREMLRNNSSIQTFKRNELIYCEGDEPKDMMCLLKGKVKIFKDGVGGRSQIIRMIKPVQYFGYRANFAQEDYLTNASAFEPSTVCLIPMTVVKELIYANPDLAMFFIRQLSVDLGIADERTVNLTQKHIRGRLAESLLFLKDSYGLEEDGATLSIYLAREDLANLSNMTTSNAIRTLSTFVSEHIIAIDGRKIKLIDEEKLKKISRMG</sequence>
<dbReference type="CDD" id="cd00038">
    <property type="entry name" value="CAP_ED"/>
    <property type="match status" value="1"/>
</dbReference>
<protein>
    <submittedName>
        <fullName evidence="6">Crp/Fnr family transcriptional regulator</fullName>
    </submittedName>
</protein>
<evidence type="ECO:0000313" key="7">
    <source>
        <dbReference type="Proteomes" id="UP001165444"/>
    </source>
</evidence>
<dbReference type="InterPro" id="IPR036388">
    <property type="entry name" value="WH-like_DNA-bd_sf"/>
</dbReference>
<organism evidence="6 7">
    <name type="scientific">Parabacteroides faecalis</name>
    <dbReference type="NCBI Taxonomy" id="2924040"/>
    <lineage>
        <taxon>Bacteria</taxon>
        <taxon>Pseudomonadati</taxon>
        <taxon>Bacteroidota</taxon>
        <taxon>Bacteroidia</taxon>
        <taxon>Bacteroidales</taxon>
        <taxon>Tannerellaceae</taxon>
        <taxon>Parabacteroides</taxon>
    </lineage>
</organism>
<keyword evidence="7" id="KW-1185">Reference proteome</keyword>
<dbReference type="SMART" id="SM00419">
    <property type="entry name" value="HTH_CRP"/>
    <property type="match status" value="1"/>
</dbReference>
<dbReference type="InterPro" id="IPR014710">
    <property type="entry name" value="RmlC-like_jellyroll"/>
</dbReference>
<accession>A0ABT0BZJ7</accession>
<gene>
    <name evidence="6" type="ORF">MUN53_06190</name>
</gene>
<dbReference type="PANTHER" id="PTHR24567:SF74">
    <property type="entry name" value="HTH-TYPE TRANSCRIPTIONAL REGULATOR ARCR"/>
    <property type="match status" value="1"/>
</dbReference>
<name>A0ABT0BZJ7_9BACT</name>
<dbReference type="InterPro" id="IPR018490">
    <property type="entry name" value="cNMP-bd_dom_sf"/>
</dbReference>
<reference evidence="6 7" key="1">
    <citation type="submission" date="2022-03" db="EMBL/GenBank/DDBJ databases">
        <title>Parabacteroides sp. nov. isolated from swine feces.</title>
        <authorList>
            <person name="Bak J.E."/>
        </authorList>
    </citation>
    <scope>NUCLEOTIDE SEQUENCE [LARGE SCALE GENOMIC DNA]</scope>
    <source>
        <strain evidence="6 7">AGMB00274</strain>
    </source>
</reference>
<feature type="domain" description="Cyclic nucleotide-binding" evidence="4">
    <location>
        <begin position="19"/>
        <end position="139"/>
    </location>
</feature>
<evidence type="ECO:0000256" key="3">
    <source>
        <dbReference type="ARBA" id="ARBA00023163"/>
    </source>
</evidence>
<evidence type="ECO:0000259" key="4">
    <source>
        <dbReference type="PROSITE" id="PS50042"/>
    </source>
</evidence>
<comment type="caution">
    <text evidence="6">The sequence shown here is derived from an EMBL/GenBank/DDBJ whole genome shotgun (WGS) entry which is preliminary data.</text>
</comment>
<dbReference type="PROSITE" id="PS50042">
    <property type="entry name" value="CNMP_BINDING_3"/>
    <property type="match status" value="1"/>
</dbReference>
<dbReference type="SUPFAM" id="SSF51206">
    <property type="entry name" value="cAMP-binding domain-like"/>
    <property type="match status" value="1"/>
</dbReference>
<keyword evidence="3" id="KW-0804">Transcription</keyword>
<evidence type="ECO:0000259" key="5">
    <source>
        <dbReference type="PROSITE" id="PS51063"/>
    </source>
</evidence>
<dbReference type="InterPro" id="IPR000595">
    <property type="entry name" value="cNMP-bd_dom"/>
</dbReference>
<dbReference type="Gene3D" id="1.10.10.10">
    <property type="entry name" value="Winged helix-like DNA-binding domain superfamily/Winged helix DNA-binding domain"/>
    <property type="match status" value="1"/>
</dbReference>
<keyword evidence="2" id="KW-0238">DNA-binding</keyword>
<dbReference type="InterPro" id="IPR050397">
    <property type="entry name" value="Env_Response_Regulators"/>
</dbReference>
<evidence type="ECO:0000313" key="6">
    <source>
        <dbReference type="EMBL" id="MCJ2380205.1"/>
    </source>
</evidence>
<dbReference type="SMART" id="SM00100">
    <property type="entry name" value="cNMP"/>
    <property type="match status" value="1"/>
</dbReference>
<evidence type="ECO:0000256" key="1">
    <source>
        <dbReference type="ARBA" id="ARBA00023015"/>
    </source>
</evidence>
<evidence type="ECO:0000256" key="2">
    <source>
        <dbReference type="ARBA" id="ARBA00023125"/>
    </source>
</evidence>